<accession>A0A6L7HZ12</accession>
<reference evidence="7 8" key="1">
    <citation type="submission" date="2019-12" db="EMBL/GenBank/DDBJ databases">
        <title>Shewanella insulae sp. nov., isolated from a tidal flat.</title>
        <authorList>
            <person name="Yoon J.-H."/>
        </authorList>
    </citation>
    <scope>NUCLEOTIDE SEQUENCE [LARGE SCALE GENOMIC DNA]</scope>
    <source>
        <strain evidence="7 8">JBTF-M18</strain>
    </source>
</reference>
<dbReference type="SMART" id="SM00283">
    <property type="entry name" value="MA"/>
    <property type="match status" value="1"/>
</dbReference>
<dbReference type="RefSeq" id="WP_160796241.1">
    <property type="nucleotide sequence ID" value="NZ_WRPA01000009.1"/>
</dbReference>
<evidence type="ECO:0000256" key="2">
    <source>
        <dbReference type="ARBA" id="ARBA00023224"/>
    </source>
</evidence>
<dbReference type="Proteomes" id="UP000474778">
    <property type="component" value="Unassembled WGS sequence"/>
</dbReference>
<dbReference type="GO" id="GO:0007165">
    <property type="term" value="P:signal transduction"/>
    <property type="evidence" value="ECO:0007669"/>
    <property type="project" value="UniProtKB-KW"/>
</dbReference>
<comment type="similarity">
    <text evidence="3">Belongs to the methyl-accepting chemotaxis (MCP) protein family.</text>
</comment>
<dbReference type="GO" id="GO:0005886">
    <property type="term" value="C:plasma membrane"/>
    <property type="evidence" value="ECO:0007669"/>
    <property type="project" value="TreeGrafter"/>
</dbReference>
<dbReference type="Pfam" id="PF00015">
    <property type="entry name" value="MCPsignal"/>
    <property type="match status" value="1"/>
</dbReference>
<evidence type="ECO:0000313" key="7">
    <source>
        <dbReference type="EMBL" id="MXR69250.1"/>
    </source>
</evidence>
<sequence length="485" mass="52423">MTPLAIWHQLFFPKHHHWNNDQVRLVETLLFFTLLCLFTGLYSLIKWAQQPHSLLMITSMIFISVEVMAAATVRFLRQINLALNLGFFGMVLHALNVIYQGGGILASSQSLWVAVLIIAFYLTANLTMATVWSLIVIGLSAVMVQLGLQQQIVVTIALSETGEAVEAWSGMILPLVVIVVAQGYSCAARHRANQAQAEAQQSVQSSAAKAQAGEQRLGQVLTQASEDASALSCVASALDVQASDLHRQVTQLNVNCDSQASAAEQMSQQVSQMAQDMRQSEQFMTELRERCQSIDRRATDSAQSLEASTSAIAAILRSNQEIVSVADLITSVAEQTNLLALNAAIEAARAGEYGRGFAVVAEQVRELSAKSDQSAVEIRQLLGSSRDEVLQGQKVIAQSTEELTQIIEQVASVVHDVNQMAVLMAQQGEALTQLNSASCEVASSVVDTNQVSESVALAGEQLTKRVEQLQALANSLTKVVRCQAS</sequence>
<evidence type="ECO:0000256" key="1">
    <source>
        <dbReference type="ARBA" id="ARBA00022500"/>
    </source>
</evidence>
<protein>
    <submittedName>
        <fullName evidence="7">Chemotaxis protein</fullName>
    </submittedName>
</protein>
<evidence type="ECO:0000313" key="8">
    <source>
        <dbReference type="Proteomes" id="UP000474778"/>
    </source>
</evidence>
<comment type="caution">
    <text evidence="7">The sequence shown here is derived from an EMBL/GenBank/DDBJ whole genome shotgun (WGS) entry which is preliminary data.</text>
</comment>
<dbReference type="PRINTS" id="PR00260">
    <property type="entry name" value="CHEMTRNSDUCR"/>
</dbReference>
<evidence type="ECO:0000259" key="6">
    <source>
        <dbReference type="PROSITE" id="PS50111"/>
    </source>
</evidence>
<dbReference type="InterPro" id="IPR004090">
    <property type="entry name" value="Chemotax_Me-accpt_rcpt"/>
</dbReference>
<gene>
    <name evidence="7" type="ORF">GNT65_11260</name>
</gene>
<feature type="domain" description="Methyl-accepting transducer" evidence="6">
    <location>
        <begin position="234"/>
        <end position="456"/>
    </location>
</feature>
<feature type="transmembrane region" description="Helical" evidence="5">
    <location>
        <begin position="25"/>
        <end position="45"/>
    </location>
</feature>
<dbReference type="InterPro" id="IPR051310">
    <property type="entry name" value="MCP_chemotaxis"/>
</dbReference>
<proteinExistence type="inferred from homology"/>
<keyword evidence="8" id="KW-1185">Reference proteome</keyword>
<keyword evidence="5" id="KW-0812">Transmembrane</keyword>
<dbReference type="GO" id="GO:0006935">
    <property type="term" value="P:chemotaxis"/>
    <property type="evidence" value="ECO:0007669"/>
    <property type="project" value="UniProtKB-KW"/>
</dbReference>
<evidence type="ECO:0000256" key="5">
    <source>
        <dbReference type="SAM" id="Phobius"/>
    </source>
</evidence>
<evidence type="ECO:0000256" key="4">
    <source>
        <dbReference type="PROSITE-ProRule" id="PRU00284"/>
    </source>
</evidence>
<dbReference type="PROSITE" id="PS50111">
    <property type="entry name" value="CHEMOTAXIS_TRANSDUC_2"/>
    <property type="match status" value="1"/>
</dbReference>
<keyword evidence="5" id="KW-1133">Transmembrane helix</keyword>
<keyword evidence="2 4" id="KW-0807">Transducer</keyword>
<dbReference type="SUPFAM" id="SSF58104">
    <property type="entry name" value="Methyl-accepting chemotaxis protein (MCP) signaling domain"/>
    <property type="match status" value="1"/>
</dbReference>
<dbReference type="EMBL" id="WRPA01000009">
    <property type="protein sequence ID" value="MXR69250.1"/>
    <property type="molecule type" value="Genomic_DNA"/>
</dbReference>
<feature type="transmembrane region" description="Helical" evidence="5">
    <location>
        <begin position="51"/>
        <end position="69"/>
    </location>
</feature>
<dbReference type="PANTHER" id="PTHR43531:SF11">
    <property type="entry name" value="METHYL-ACCEPTING CHEMOTAXIS PROTEIN 3"/>
    <property type="match status" value="1"/>
</dbReference>
<evidence type="ECO:0000256" key="3">
    <source>
        <dbReference type="ARBA" id="ARBA00029447"/>
    </source>
</evidence>
<dbReference type="Gene3D" id="1.10.287.950">
    <property type="entry name" value="Methyl-accepting chemotaxis protein"/>
    <property type="match status" value="1"/>
</dbReference>
<dbReference type="GO" id="GO:0004888">
    <property type="term" value="F:transmembrane signaling receptor activity"/>
    <property type="evidence" value="ECO:0007669"/>
    <property type="project" value="InterPro"/>
</dbReference>
<keyword evidence="5" id="KW-0472">Membrane</keyword>
<keyword evidence="1" id="KW-0145">Chemotaxis</keyword>
<dbReference type="PANTHER" id="PTHR43531">
    <property type="entry name" value="PROTEIN ICFG"/>
    <property type="match status" value="1"/>
</dbReference>
<organism evidence="7 8">
    <name type="scientific">Shewanella insulae</name>
    <dbReference type="NCBI Taxonomy" id="2681496"/>
    <lineage>
        <taxon>Bacteria</taxon>
        <taxon>Pseudomonadati</taxon>
        <taxon>Pseudomonadota</taxon>
        <taxon>Gammaproteobacteria</taxon>
        <taxon>Alteromonadales</taxon>
        <taxon>Shewanellaceae</taxon>
        <taxon>Shewanella</taxon>
    </lineage>
</organism>
<dbReference type="AlphaFoldDB" id="A0A6L7HZ12"/>
<dbReference type="InterPro" id="IPR004089">
    <property type="entry name" value="MCPsignal_dom"/>
</dbReference>
<name>A0A6L7HZ12_9GAMM</name>
<feature type="transmembrane region" description="Helical" evidence="5">
    <location>
        <begin position="81"/>
        <end position="98"/>
    </location>
</feature>